<sequence length="225" mass="23705">MIGPGAQIGSPLPQGQLVGNYRSYESAMSAVDRAVDAGVDPRFLSIVGRDLRSVYRLRHRPSYAAVAGRGALQGAFFGLFIGLLISMMSGGQDMFMTLGSTVAMGAVIWVLFGVIGEVMRRKQMKYAMIPSMSAVSFDLVVDNAVADQVTSVLGPQPQGQPSPNVSAPVPPATSSEQDAENAEPESARGIPDLPDGRPQFGVRVDEGSEDTAPARDADSDSSTSR</sequence>
<proteinExistence type="predicted"/>
<comment type="caution">
    <text evidence="4">The sequence shown here is derived from an EMBL/GenBank/DDBJ whole genome shotgun (WGS) entry which is preliminary data.</text>
</comment>
<gene>
    <name evidence="4" type="ORF">GCM10009720_02550</name>
</gene>
<feature type="transmembrane region" description="Helical" evidence="2">
    <location>
        <begin position="66"/>
        <end position="88"/>
    </location>
</feature>
<evidence type="ECO:0000313" key="5">
    <source>
        <dbReference type="Proteomes" id="UP001501461"/>
    </source>
</evidence>
<feature type="domain" description="General stress protein 17M-like" evidence="3">
    <location>
        <begin position="16"/>
        <end position="102"/>
    </location>
</feature>
<name>A0ABP5FI91_9MICC</name>
<protein>
    <recommendedName>
        <fullName evidence="3">General stress protein 17M-like domain-containing protein</fullName>
    </recommendedName>
</protein>
<evidence type="ECO:0000256" key="1">
    <source>
        <dbReference type="SAM" id="MobiDB-lite"/>
    </source>
</evidence>
<accession>A0ABP5FI91</accession>
<keyword evidence="2" id="KW-0472">Membrane</keyword>
<feature type="region of interest" description="Disordered" evidence="1">
    <location>
        <begin position="152"/>
        <end position="225"/>
    </location>
</feature>
<dbReference type="EMBL" id="BAAAMN010000005">
    <property type="protein sequence ID" value="GAA2026378.1"/>
    <property type="molecule type" value="Genomic_DNA"/>
</dbReference>
<evidence type="ECO:0000259" key="3">
    <source>
        <dbReference type="Pfam" id="PF11181"/>
    </source>
</evidence>
<keyword evidence="5" id="KW-1185">Reference proteome</keyword>
<dbReference type="Pfam" id="PF11181">
    <property type="entry name" value="YflT"/>
    <property type="match status" value="1"/>
</dbReference>
<dbReference type="Proteomes" id="UP001501461">
    <property type="component" value="Unassembled WGS sequence"/>
</dbReference>
<feature type="compositionally biased region" description="Low complexity" evidence="1">
    <location>
        <begin position="161"/>
        <end position="175"/>
    </location>
</feature>
<organism evidence="4 5">
    <name type="scientific">Yaniella flava</name>
    <dbReference type="NCBI Taxonomy" id="287930"/>
    <lineage>
        <taxon>Bacteria</taxon>
        <taxon>Bacillati</taxon>
        <taxon>Actinomycetota</taxon>
        <taxon>Actinomycetes</taxon>
        <taxon>Micrococcales</taxon>
        <taxon>Micrococcaceae</taxon>
        <taxon>Yaniella</taxon>
    </lineage>
</organism>
<keyword evidence="2" id="KW-0812">Transmembrane</keyword>
<evidence type="ECO:0000313" key="4">
    <source>
        <dbReference type="EMBL" id="GAA2026378.1"/>
    </source>
</evidence>
<reference evidence="5" key="1">
    <citation type="journal article" date="2019" name="Int. J. Syst. Evol. Microbiol.">
        <title>The Global Catalogue of Microorganisms (GCM) 10K type strain sequencing project: providing services to taxonomists for standard genome sequencing and annotation.</title>
        <authorList>
            <consortium name="The Broad Institute Genomics Platform"/>
            <consortium name="The Broad Institute Genome Sequencing Center for Infectious Disease"/>
            <person name="Wu L."/>
            <person name="Ma J."/>
        </authorList>
    </citation>
    <scope>NUCLEOTIDE SEQUENCE [LARGE SCALE GENOMIC DNA]</scope>
    <source>
        <strain evidence="5">JCM 13595</strain>
    </source>
</reference>
<feature type="transmembrane region" description="Helical" evidence="2">
    <location>
        <begin position="94"/>
        <end position="115"/>
    </location>
</feature>
<evidence type="ECO:0000256" key="2">
    <source>
        <dbReference type="SAM" id="Phobius"/>
    </source>
</evidence>
<keyword evidence="2" id="KW-1133">Transmembrane helix</keyword>
<dbReference type="InterPro" id="IPR025889">
    <property type="entry name" value="GSP17M-like_dom"/>
</dbReference>